<organism evidence="2 3">
    <name type="scientific">Immersiella caudata</name>
    <dbReference type="NCBI Taxonomy" id="314043"/>
    <lineage>
        <taxon>Eukaryota</taxon>
        <taxon>Fungi</taxon>
        <taxon>Dikarya</taxon>
        <taxon>Ascomycota</taxon>
        <taxon>Pezizomycotina</taxon>
        <taxon>Sordariomycetes</taxon>
        <taxon>Sordariomycetidae</taxon>
        <taxon>Sordariales</taxon>
        <taxon>Lasiosphaeriaceae</taxon>
        <taxon>Immersiella</taxon>
    </lineage>
</organism>
<dbReference type="EMBL" id="JAULSU010000002">
    <property type="protein sequence ID" value="KAK0625788.1"/>
    <property type="molecule type" value="Genomic_DNA"/>
</dbReference>
<dbReference type="Proteomes" id="UP001175000">
    <property type="component" value="Unassembled WGS sequence"/>
</dbReference>
<dbReference type="AlphaFoldDB" id="A0AA39X207"/>
<comment type="caution">
    <text evidence="2">The sequence shown here is derived from an EMBL/GenBank/DDBJ whole genome shotgun (WGS) entry which is preliminary data.</text>
</comment>
<evidence type="ECO:0000313" key="3">
    <source>
        <dbReference type="Proteomes" id="UP001175000"/>
    </source>
</evidence>
<proteinExistence type="predicted"/>
<name>A0AA39X207_9PEZI</name>
<feature type="domain" description="Heterokaryon incompatibility" evidence="1">
    <location>
        <begin position="2"/>
        <end position="66"/>
    </location>
</feature>
<dbReference type="InterPro" id="IPR010730">
    <property type="entry name" value="HET"/>
</dbReference>
<reference evidence="2" key="1">
    <citation type="submission" date="2023-06" db="EMBL/GenBank/DDBJ databases">
        <title>Genome-scale phylogeny and comparative genomics of the fungal order Sordariales.</title>
        <authorList>
            <consortium name="Lawrence Berkeley National Laboratory"/>
            <person name="Hensen N."/>
            <person name="Bonometti L."/>
            <person name="Westerberg I."/>
            <person name="Brannstrom I.O."/>
            <person name="Guillou S."/>
            <person name="Cros-Aarteil S."/>
            <person name="Calhoun S."/>
            <person name="Haridas S."/>
            <person name="Kuo A."/>
            <person name="Mondo S."/>
            <person name="Pangilinan J."/>
            <person name="Riley R."/>
            <person name="Labutti K."/>
            <person name="Andreopoulos B."/>
            <person name="Lipzen A."/>
            <person name="Chen C."/>
            <person name="Yanf M."/>
            <person name="Daum C."/>
            <person name="Ng V."/>
            <person name="Clum A."/>
            <person name="Steindorff A."/>
            <person name="Ohm R."/>
            <person name="Martin F."/>
            <person name="Silar P."/>
            <person name="Natvig D."/>
            <person name="Lalanne C."/>
            <person name="Gautier V."/>
            <person name="Ament-Velasquez S.L."/>
            <person name="Kruys A."/>
            <person name="Hutchinson M.I."/>
            <person name="Powell A.J."/>
            <person name="Barry K."/>
            <person name="Miller A.N."/>
            <person name="Grigoriev I.V."/>
            <person name="Debuchy R."/>
            <person name="Gladieux P."/>
            <person name="Thoren M.H."/>
            <person name="Johannesson H."/>
        </authorList>
    </citation>
    <scope>NUCLEOTIDE SEQUENCE</scope>
    <source>
        <strain evidence="2">CBS 606.72</strain>
    </source>
</reference>
<keyword evidence="3" id="KW-1185">Reference proteome</keyword>
<dbReference type="Pfam" id="PF06985">
    <property type="entry name" value="HET"/>
    <property type="match status" value="1"/>
</dbReference>
<protein>
    <recommendedName>
        <fullName evidence="1">Heterokaryon incompatibility domain-containing protein</fullName>
    </recommendedName>
</protein>
<evidence type="ECO:0000259" key="1">
    <source>
        <dbReference type="Pfam" id="PF06985"/>
    </source>
</evidence>
<accession>A0AA39X207</accession>
<gene>
    <name evidence="2" type="ORF">B0T14DRAFT_87836</name>
</gene>
<evidence type="ECO:0000313" key="2">
    <source>
        <dbReference type="EMBL" id="KAK0625788.1"/>
    </source>
</evidence>
<sequence length="100" mass="11764">MDQTNPNEKTHQVGRMKGIYEKADRVLIWLGRATQHVDLLFEMMGMLEKRVSRRKDDRKDEVDAWVGWLRAAWCSRCLRSCRGIFESRVGRERKSPSGHC</sequence>